<evidence type="ECO:0000256" key="1">
    <source>
        <dbReference type="SAM" id="MobiDB-lite"/>
    </source>
</evidence>
<dbReference type="AlphaFoldDB" id="A0A200R099"/>
<comment type="caution">
    <text evidence="2">The sequence shown here is derived from an EMBL/GenBank/DDBJ whole genome shotgun (WGS) entry which is preliminary data.</text>
</comment>
<gene>
    <name evidence="2" type="ORF">BVC80_8927g16</name>
</gene>
<evidence type="ECO:0000313" key="2">
    <source>
        <dbReference type="EMBL" id="OVA16135.1"/>
    </source>
</evidence>
<sequence>MESQTTDSEKKKKREKKPLDVMFKEAVGISERHEEIETSSSSEADESEKEIHELNKKLRNLEREIRILKMGDLKVTEKNKMNKKKKTPKIEEEEISTVVSKPMSLYSIFRTKPNSLHPAFVKNLGFKEKSEESTDSEKEQKKREKKPLDHKTQRTKPNSSRFMFVKDSDCEVKSDASSFMFVKDSDCVEKSDASSKQEQVHHESLELKPLQELSPEIVLLVNRLYEDGYLKKSNFLPPNKLDLSCFSSYYSRDFLRFAAEKYGRDHQEIIKSLSDDDLKRIALFGCPSVERRTTFAAKRLRSFFSIQEDILCNLRLAKPLQNGIRVRHPGWNLL</sequence>
<dbReference type="Proteomes" id="UP000195402">
    <property type="component" value="Unassembled WGS sequence"/>
</dbReference>
<proteinExistence type="predicted"/>
<dbReference type="OrthoDB" id="974159at2759"/>
<protein>
    <submittedName>
        <fullName evidence="2">Uncharacterized protein</fullName>
    </submittedName>
</protein>
<keyword evidence="3" id="KW-1185">Reference proteome</keyword>
<dbReference type="STRING" id="56857.A0A200R099"/>
<evidence type="ECO:0000313" key="3">
    <source>
        <dbReference type="Proteomes" id="UP000195402"/>
    </source>
</evidence>
<feature type="region of interest" description="Disordered" evidence="1">
    <location>
        <begin position="127"/>
        <end position="158"/>
    </location>
</feature>
<feature type="compositionally biased region" description="Basic and acidic residues" evidence="1">
    <location>
        <begin position="127"/>
        <end position="152"/>
    </location>
</feature>
<dbReference type="InParanoid" id="A0A200R099"/>
<organism evidence="2 3">
    <name type="scientific">Macleaya cordata</name>
    <name type="common">Five-seeded plume-poppy</name>
    <name type="synonym">Bocconia cordata</name>
    <dbReference type="NCBI Taxonomy" id="56857"/>
    <lineage>
        <taxon>Eukaryota</taxon>
        <taxon>Viridiplantae</taxon>
        <taxon>Streptophyta</taxon>
        <taxon>Embryophyta</taxon>
        <taxon>Tracheophyta</taxon>
        <taxon>Spermatophyta</taxon>
        <taxon>Magnoliopsida</taxon>
        <taxon>Ranunculales</taxon>
        <taxon>Papaveraceae</taxon>
        <taxon>Papaveroideae</taxon>
        <taxon>Macleaya</taxon>
    </lineage>
</organism>
<accession>A0A200R099</accession>
<reference evidence="2 3" key="1">
    <citation type="journal article" date="2017" name="Mol. Plant">
        <title>The Genome of Medicinal Plant Macleaya cordata Provides New Insights into Benzylisoquinoline Alkaloids Metabolism.</title>
        <authorList>
            <person name="Liu X."/>
            <person name="Liu Y."/>
            <person name="Huang P."/>
            <person name="Ma Y."/>
            <person name="Qing Z."/>
            <person name="Tang Q."/>
            <person name="Cao H."/>
            <person name="Cheng P."/>
            <person name="Zheng Y."/>
            <person name="Yuan Z."/>
            <person name="Zhou Y."/>
            <person name="Liu J."/>
            <person name="Tang Z."/>
            <person name="Zhuo Y."/>
            <person name="Zhang Y."/>
            <person name="Yu L."/>
            <person name="Huang J."/>
            <person name="Yang P."/>
            <person name="Peng Q."/>
            <person name="Zhang J."/>
            <person name="Jiang W."/>
            <person name="Zhang Z."/>
            <person name="Lin K."/>
            <person name="Ro D.K."/>
            <person name="Chen X."/>
            <person name="Xiong X."/>
            <person name="Shang Y."/>
            <person name="Huang S."/>
            <person name="Zeng J."/>
        </authorList>
    </citation>
    <scope>NUCLEOTIDE SEQUENCE [LARGE SCALE GENOMIC DNA]</scope>
    <source>
        <strain evidence="3">cv. BLH2017</strain>
        <tissue evidence="2">Root</tissue>
    </source>
</reference>
<dbReference type="EMBL" id="MVGT01000632">
    <property type="protein sequence ID" value="OVA16135.1"/>
    <property type="molecule type" value="Genomic_DNA"/>
</dbReference>
<name>A0A200R099_MACCD</name>
<feature type="region of interest" description="Disordered" evidence="1">
    <location>
        <begin position="1"/>
        <end position="51"/>
    </location>
</feature>